<name>A0A3S0A0R2_9HYPH</name>
<accession>A0A3S0A0R2</accession>
<evidence type="ECO:0008006" key="3">
    <source>
        <dbReference type="Google" id="ProtNLM"/>
    </source>
</evidence>
<comment type="caution">
    <text evidence="1">The sequence shown here is derived from an EMBL/GenBank/DDBJ whole genome shotgun (WGS) entry which is preliminary data.</text>
</comment>
<sequence length="390" mass="43839">MTLDRRKLKRETARVCRQISAFPAMVGEYLTATPWHDRVLRPQQARTAGHVPQTDKVAIYVVFPRHGVQASHVESLRYIASRGYSPVTICNLPLTEPGRAMLAQSSTLLIERANFGYDFGAYREGILAVEEQLPRLRRLVLLNDSCWFPLPGSRDWLSLAEAGDLDYAGAASNYGIDPPDVDRFESLEWSYDDSRRSFHYCSFAISMSRALISDPGFVRFWRGFRLSNAKSRTVRRGEIGLTQWAIKHGFRHGSVFEIGGIDREIAKLDDSALRRHVEQIIIPEHPALRDRLAIILAADAQRGVPRRTLEKLFLTAIARQGMAYTIPAYLHETAGYPFLKKSPIWLDPVAREKTTRMVAGFGAGGESMAAEIRAICRDRGLPTVQTADVV</sequence>
<reference evidence="1 2" key="1">
    <citation type="submission" date="2018-12" db="EMBL/GenBank/DDBJ databases">
        <title>Mesorhizobium carbonis sp. nov., isolated from coal mine water.</title>
        <authorList>
            <person name="Xin W."/>
            <person name="Xu Z."/>
            <person name="Xiang F."/>
            <person name="Zhang J."/>
            <person name="Xi L."/>
            <person name="Liu J."/>
        </authorList>
    </citation>
    <scope>NUCLEOTIDE SEQUENCE [LARGE SCALE GENOMIC DNA]</scope>
    <source>
        <strain evidence="1 2">B2.3</strain>
    </source>
</reference>
<evidence type="ECO:0000313" key="2">
    <source>
        <dbReference type="Proteomes" id="UP000278398"/>
    </source>
</evidence>
<dbReference type="RefSeq" id="WP_126700031.1">
    <property type="nucleotide sequence ID" value="NZ_RWKW01000038.1"/>
</dbReference>
<proteinExistence type="predicted"/>
<evidence type="ECO:0000313" key="1">
    <source>
        <dbReference type="EMBL" id="RST86278.1"/>
    </source>
</evidence>
<dbReference type="Proteomes" id="UP000278398">
    <property type="component" value="Unassembled WGS sequence"/>
</dbReference>
<dbReference type="AlphaFoldDB" id="A0A3S0A0R2"/>
<dbReference type="InterPro" id="IPR007739">
    <property type="entry name" value="RgpF"/>
</dbReference>
<dbReference type="OrthoDB" id="7220105at2"/>
<dbReference type="EMBL" id="RWKW01000038">
    <property type="protein sequence ID" value="RST86278.1"/>
    <property type="molecule type" value="Genomic_DNA"/>
</dbReference>
<organism evidence="1 2">
    <name type="scientific">Aquibium carbonis</name>
    <dbReference type="NCBI Taxonomy" id="2495581"/>
    <lineage>
        <taxon>Bacteria</taxon>
        <taxon>Pseudomonadati</taxon>
        <taxon>Pseudomonadota</taxon>
        <taxon>Alphaproteobacteria</taxon>
        <taxon>Hyphomicrobiales</taxon>
        <taxon>Phyllobacteriaceae</taxon>
        <taxon>Aquibium</taxon>
    </lineage>
</organism>
<dbReference type="Pfam" id="PF05045">
    <property type="entry name" value="RgpF"/>
    <property type="match status" value="1"/>
</dbReference>
<gene>
    <name evidence="1" type="ORF">EJC49_11270</name>
</gene>
<protein>
    <recommendedName>
        <fullName evidence="3">Rhamnan synthesis protein F</fullName>
    </recommendedName>
</protein>
<keyword evidence="2" id="KW-1185">Reference proteome</keyword>